<evidence type="ECO:0000313" key="2">
    <source>
        <dbReference type="Proteomes" id="UP000095282"/>
    </source>
</evidence>
<dbReference type="eggNOG" id="ENOG502RE62">
    <property type="taxonomic scope" value="Eukaryota"/>
</dbReference>
<proteinExistence type="predicted"/>
<evidence type="ECO:0000313" key="3">
    <source>
        <dbReference type="WBParaSite" id="Csp11.Scaffold539.g3341.t2"/>
    </source>
</evidence>
<dbReference type="AlphaFoldDB" id="A0A1I7T849"/>
<dbReference type="Proteomes" id="UP000095282">
    <property type="component" value="Unplaced"/>
</dbReference>
<accession>A0A1I7T849</accession>
<evidence type="ECO:0000256" key="1">
    <source>
        <dbReference type="SAM" id="MobiDB-lite"/>
    </source>
</evidence>
<protein>
    <submittedName>
        <fullName evidence="3">MRG domain-containing protein</fullName>
    </submittedName>
</protein>
<dbReference type="WBParaSite" id="Csp11.Scaffold539.g3341.t2">
    <property type="protein sequence ID" value="Csp11.Scaffold539.g3341.t2"/>
    <property type="gene ID" value="Csp11.Scaffold539.g3341"/>
</dbReference>
<keyword evidence="2" id="KW-1185">Reference proteome</keyword>
<feature type="region of interest" description="Disordered" evidence="1">
    <location>
        <begin position="31"/>
        <end position="74"/>
    </location>
</feature>
<feature type="compositionally biased region" description="Low complexity" evidence="1">
    <location>
        <begin position="37"/>
        <end position="68"/>
    </location>
</feature>
<sequence>MSVMIHMKYAPRAIGLINSWDDKDCEEILKNAKNQRSSSDSGIGSSDSSGNDSSSNPSSSRSETPDSSVGSPIATKTVSKASEIAVEHRNTTHFELDLAVDSLDKEQCCDCTYLDHGECIQATTSQEAQEAIVSNESVKKEELYVGIPNKSTHRNRLNCLLKLTRTELSLKCHQTWLRFKKTKNCRLKSRAKLMKISDEEQQNDENDKESRDPIIQYIRDLLVEDEWKDMPLNVWQYLHDISGKYFQKSNEAEGKMYCVPKELFSEIVQYSMIWHDHYEKGLTAPPPSCSSISDIPECVIKFFLALIYLKYAVPTNENEPID</sequence>
<reference evidence="3" key="1">
    <citation type="submission" date="2016-11" db="UniProtKB">
        <authorList>
            <consortium name="WormBaseParasite"/>
        </authorList>
    </citation>
    <scope>IDENTIFICATION</scope>
</reference>
<name>A0A1I7T849_9PELO</name>
<organism evidence="2 3">
    <name type="scientific">Caenorhabditis tropicalis</name>
    <dbReference type="NCBI Taxonomy" id="1561998"/>
    <lineage>
        <taxon>Eukaryota</taxon>
        <taxon>Metazoa</taxon>
        <taxon>Ecdysozoa</taxon>
        <taxon>Nematoda</taxon>
        <taxon>Chromadorea</taxon>
        <taxon>Rhabditida</taxon>
        <taxon>Rhabditina</taxon>
        <taxon>Rhabditomorpha</taxon>
        <taxon>Rhabditoidea</taxon>
        <taxon>Rhabditidae</taxon>
        <taxon>Peloderinae</taxon>
        <taxon>Caenorhabditis</taxon>
    </lineage>
</organism>